<dbReference type="GO" id="GO:0006508">
    <property type="term" value="P:proteolysis"/>
    <property type="evidence" value="ECO:0007669"/>
    <property type="project" value="UniProtKB-KW"/>
</dbReference>
<gene>
    <name evidence="7" type="primary">sppA</name>
    <name evidence="7" type="ORF">P857_240</name>
</gene>
<feature type="domain" description="Peptidase S49" evidence="6">
    <location>
        <begin position="110"/>
        <end position="261"/>
    </location>
</feature>
<dbReference type="STRING" id="1401685.P857_240"/>
<dbReference type="EMBL" id="AXCJ01000005">
    <property type="protein sequence ID" value="ETO91329.1"/>
    <property type="molecule type" value="Genomic_DNA"/>
</dbReference>
<dbReference type="PANTHER" id="PTHR42987:SF4">
    <property type="entry name" value="PROTEASE SOHB-RELATED"/>
    <property type="match status" value="1"/>
</dbReference>
<dbReference type="GO" id="GO:0008236">
    <property type="term" value="F:serine-type peptidase activity"/>
    <property type="evidence" value="ECO:0007669"/>
    <property type="project" value="UniProtKB-KW"/>
</dbReference>
<evidence type="ECO:0000256" key="2">
    <source>
        <dbReference type="ARBA" id="ARBA00022670"/>
    </source>
</evidence>
<keyword evidence="3" id="KW-0378">Hydrolase</keyword>
<dbReference type="CDD" id="cd07023">
    <property type="entry name" value="S49_Sppa_N_C"/>
    <property type="match status" value="1"/>
</dbReference>
<evidence type="ECO:0000256" key="4">
    <source>
        <dbReference type="ARBA" id="ARBA00022825"/>
    </source>
</evidence>
<keyword evidence="8" id="KW-1185">Reference proteome</keyword>
<proteinExistence type="inferred from homology"/>
<evidence type="ECO:0000313" key="8">
    <source>
        <dbReference type="Proteomes" id="UP000018951"/>
    </source>
</evidence>
<evidence type="ECO:0000256" key="1">
    <source>
        <dbReference type="ARBA" id="ARBA00008683"/>
    </source>
</evidence>
<dbReference type="NCBIfam" id="TIGR00706">
    <property type="entry name" value="SppA_dom"/>
    <property type="match status" value="1"/>
</dbReference>
<comment type="similarity">
    <text evidence="1">Belongs to the peptidase S49 family.</text>
</comment>
<keyword evidence="5" id="KW-1133">Transmembrane helix</keyword>
<feature type="transmembrane region" description="Helical" evidence="5">
    <location>
        <begin position="21"/>
        <end position="39"/>
    </location>
</feature>
<dbReference type="InterPro" id="IPR002142">
    <property type="entry name" value="Peptidase_S49"/>
</dbReference>
<organism evidence="7 8">
    <name type="scientific">Candidatus Xenolissoclinum pacificiensis L6</name>
    <dbReference type="NCBI Taxonomy" id="1401685"/>
    <lineage>
        <taxon>Bacteria</taxon>
        <taxon>Pseudomonadati</taxon>
        <taxon>Pseudomonadota</taxon>
        <taxon>Alphaproteobacteria</taxon>
        <taxon>Rickettsiales</taxon>
        <taxon>Anaplasmataceae</taxon>
        <taxon>Candidatus Xenolissoclinum</taxon>
    </lineage>
</organism>
<comment type="caution">
    <text evidence="7">The sequence shown here is derived from an EMBL/GenBank/DDBJ whole genome shotgun (WGS) entry which is preliminary data.</text>
</comment>
<dbReference type="InterPro" id="IPR047272">
    <property type="entry name" value="S49_SppA_C"/>
</dbReference>
<reference evidence="7 8" key="1">
    <citation type="journal article" date="2013" name="PLoS ONE">
        <title>Bacterial endosymbiosis in a chordate host: long-term co-evolution and conservation of secondary metabolism.</title>
        <authorList>
            <person name="Kwan J.C."/>
            <person name="Schmidt E.W."/>
        </authorList>
    </citation>
    <scope>NUCLEOTIDE SEQUENCE [LARGE SCALE GENOMIC DNA]</scope>
    <source>
        <strain evidence="8">L6</strain>
    </source>
</reference>
<accession>W2UZD8</accession>
<dbReference type="Gene3D" id="3.90.226.10">
    <property type="entry name" value="2-enoyl-CoA Hydratase, Chain A, domain 1"/>
    <property type="match status" value="1"/>
</dbReference>
<dbReference type="InterPro" id="IPR029045">
    <property type="entry name" value="ClpP/crotonase-like_dom_sf"/>
</dbReference>
<dbReference type="PANTHER" id="PTHR42987">
    <property type="entry name" value="PEPTIDASE S49"/>
    <property type="match status" value="1"/>
</dbReference>
<dbReference type="Proteomes" id="UP000018951">
    <property type="component" value="Unassembled WGS sequence"/>
</dbReference>
<keyword evidence="2" id="KW-0645">Protease</keyword>
<name>W2UZD8_9RICK</name>
<sequence>MRFESEKFIEVLKLRTSLYKWKIFAVVLAVMLVITFITHKTSKSPVNVSRPIIARVHINGMIKLDEVRERILKENIVNNNNVKAMILVINSPGGSVGGSEQLYNSIRSIAKIKPVYAVVKEMATSGAYMASIATHKIIVAPSSIVGSIGVILTSPNLSKAMEKFGVSQHRIASSEYKAQPSLYHDMSEQVQEYLQDLNYDLNDLFRKKIIESRSEFFDQESILNVANGKVYTGTQAMDLKLVDLLGNEETALDLLKTEHNIDCSVVDIPMSLNNKKDYKIDILAKALGFLASRISDDNSYEDVYHFSYIRADYL</sequence>
<evidence type="ECO:0000313" key="7">
    <source>
        <dbReference type="EMBL" id="ETO91329.1"/>
    </source>
</evidence>
<evidence type="ECO:0000259" key="6">
    <source>
        <dbReference type="Pfam" id="PF01343"/>
    </source>
</evidence>
<dbReference type="Gene3D" id="6.20.330.10">
    <property type="match status" value="1"/>
</dbReference>
<keyword evidence="5" id="KW-0812">Transmembrane</keyword>
<keyword evidence="5" id="KW-0472">Membrane</keyword>
<evidence type="ECO:0000256" key="3">
    <source>
        <dbReference type="ARBA" id="ARBA00022801"/>
    </source>
</evidence>
<evidence type="ECO:0000256" key="5">
    <source>
        <dbReference type="SAM" id="Phobius"/>
    </source>
</evidence>
<dbReference type="AlphaFoldDB" id="W2UZD8"/>
<protein>
    <submittedName>
        <fullName evidence="7">Signal peptide peptidase SppA, 36K type</fullName>
    </submittedName>
</protein>
<dbReference type="SUPFAM" id="SSF52096">
    <property type="entry name" value="ClpP/crotonase"/>
    <property type="match status" value="1"/>
</dbReference>
<dbReference type="InterPro" id="IPR004635">
    <property type="entry name" value="Pept_S49_SppA"/>
</dbReference>
<dbReference type="Pfam" id="PF01343">
    <property type="entry name" value="Peptidase_S49"/>
    <property type="match status" value="1"/>
</dbReference>
<keyword evidence="4" id="KW-0720">Serine protease</keyword>